<evidence type="ECO:0000313" key="2">
    <source>
        <dbReference type="Proteomes" id="UP000644610"/>
    </source>
</evidence>
<reference evidence="1" key="1">
    <citation type="submission" date="2021-01" db="EMBL/GenBank/DDBJ databases">
        <title>Whole genome shotgun sequence of Planotetraspora silvatica NBRC 100141.</title>
        <authorList>
            <person name="Komaki H."/>
            <person name="Tamura T."/>
        </authorList>
    </citation>
    <scope>NUCLEOTIDE SEQUENCE</scope>
    <source>
        <strain evidence="1">NBRC 100141</strain>
    </source>
</reference>
<accession>A0A8J3XMP3</accession>
<protein>
    <submittedName>
        <fullName evidence="1">Uncharacterized protein</fullName>
    </submittedName>
</protein>
<sequence>MVAESSHVLAFCVLFVVFRFACSPAEVVFVMKAPASAEAAEAGDPTVPLAIPAATASASRRLAACDCAAEPGLREIN</sequence>
<proteinExistence type="predicted"/>
<name>A0A8J3XMP3_9ACTN</name>
<gene>
    <name evidence="1" type="ORF">Psi02_31380</name>
</gene>
<dbReference type="EMBL" id="BOOQ01000019">
    <property type="protein sequence ID" value="GII46714.1"/>
    <property type="molecule type" value="Genomic_DNA"/>
</dbReference>
<dbReference type="AlphaFoldDB" id="A0A8J3XMP3"/>
<comment type="caution">
    <text evidence="1">The sequence shown here is derived from an EMBL/GenBank/DDBJ whole genome shotgun (WGS) entry which is preliminary data.</text>
</comment>
<keyword evidence="2" id="KW-1185">Reference proteome</keyword>
<organism evidence="1 2">
    <name type="scientific">Planotetraspora silvatica</name>
    <dbReference type="NCBI Taxonomy" id="234614"/>
    <lineage>
        <taxon>Bacteria</taxon>
        <taxon>Bacillati</taxon>
        <taxon>Actinomycetota</taxon>
        <taxon>Actinomycetes</taxon>
        <taxon>Streptosporangiales</taxon>
        <taxon>Streptosporangiaceae</taxon>
        <taxon>Planotetraspora</taxon>
    </lineage>
</organism>
<dbReference type="Proteomes" id="UP000644610">
    <property type="component" value="Unassembled WGS sequence"/>
</dbReference>
<evidence type="ECO:0000313" key="1">
    <source>
        <dbReference type="EMBL" id="GII46714.1"/>
    </source>
</evidence>